<name>A0A5P8VS43_9NOSO</name>
<dbReference type="Proteomes" id="UP000326678">
    <property type="component" value="Chromosome Gxm1"/>
</dbReference>
<protein>
    <submittedName>
        <fullName evidence="1">Uncharacterized protein</fullName>
    </submittedName>
</protein>
<reference evidence="1 2" key="1">
    <citation type="submission" date="2019-10" db="EMBL/GenBank/DDBJ databases">
        <title>Genomic and transcriptomic insights into the perfect genentic adaptation of a filamentous nitrogen-fixing cyanobacterium to rice fields.</title>
        <authorList>
            <person name="Chen Z."/>
        </authorList>
    </citation>
    <scope>NUCLEOTIDE SEQUENCE [LARGE SCALE GENOMIC DNA]</scope>
    <source>
        <strain evidence="1">CCNUC1</strain>
    </source>
</reference>
<evidence type="ECO:0000313" key="1">
    <source>
        <dbReference type="EMBL" id="QFS43268.1"/>
    </source>
</evidence>
<organism evidence="1 2">
    <name type="scientific">Nostoc sphaeroides CCNUC1</name>
    <dbReference type="NCBI Taxonomy" id="2653204"/>
    <lineage>
        <taxon>Bacteria</taxon>
        <taxon>Bacillati</taxon>
        <taxon>Cyanobacteriota</taxon>
        <taxon>Cyanophyceae</taxon>
        <taxon>Nostocales</taxon>
        <taxon>Nostocaceae</taxon>
        <taxon>Nostoc</taxon>
    </lineage>
</organism>
<proteinExistence type="predicted"/>
<gene>
    <name evidence="1" type="ORF">GXM_00741</name>
</gene>
<keyword evidence="2" id="KW-1185">Reference proteome</keyword>
<dbReference type="KEGG" id="nsh:GXM_00741"/>
<evidence type="ECO:0000313" key="2">
    <source>
        <dbReference type="Proteomes" id="UP000326678"/>
    </source>
</evidence>
<sequence length="69" mass="8058">MDGLRQDLLARLQPIIKNPVFNISISLCHIQLSVIDIVQNYQNMLQKILQQKLNDEASDRLTQFLFIFT</sequence>
<dbReference type="EMBL" id="CP045226">
    <property type="protein sequence ID" value="QFS43268.1"/>
    <property type="molecule type" value="Genomic_DNA"/>
</dbReference>
<dbReference type="AlphaFoldDB" id="A0A5P8VS43"/>
<accession>A0A5P8VS43</accession>